<dbReference type="EMBL" id="JBHGVX010000002">
    <property type="protein sequence ID" value="KAL1799146.1"/>
    <property type="molecule type" value="Genomic_DNA"/>
</dbReference>
<dbReference type="GeneID" id="96083505"/>
<dbReference type="SMART" id="SM00906">
    <property type="entry name" value="Fungal_trans"/>
    <property type="match status" value="1"/>
</dbReference>
<gene>
    <name evidence="9" type="ORF">ACET3X_003183</name>
</gene>
<evidence type="ECO:0000313" key="9">
    <source>
        <dbReference type="EMBL" id="KAL1799146.1"/>
    </source>
</evidence>
<feature type="region of interest" description="Disordered" evidence="7">
    <location>
        <begin position="145"/>
        <end position="199"/>
    </location>
</feature>
<keyword evidence="3" id="KW-0805">Transcription regulation</keyword>
<dbReference type="InterPro" id="IPR036864">
    <property type="entry name" value="Zn2-C6_fun-type_DNA-bd_sf"/>
</dbReference>
<feature type="compositionally biased region" description="Polar residues" evidence="7">
    <location>
        <begin position="161"/>
        <end position="172"/>
    </location>
</feature>
<keyword evidence="10" id="KW-1185">Reference proteome</keyword>
<dbReference type="Pfam" id="PF04082">
    <property type="entry name" value="Fungal_trans"/>
    <property type="match status" value="1"/>
</dbReference>
<evidence type="ECO:0000256" key="2">
    <source>
        <dbReference type="ARBA" id="ARBA00022723"/>
    </source>
</evidence>
<comment type="caution">
    <text evidence="9">The sequence shown here is derived from an EMBL/GenBank/DDBJ whole genome shotgun (WGS) entry which is preliminary data.</text>
</comment>
<feature type="domain" description="Zn(2)-C6 fungal-type" evidence="8">
    <location>
        <begin position="66"/>
        <end position="95"/>
    </location>
</feature>
<keyword evidence="2" id="KW-0479">Metal-binding</keyword>
<keyword evidence="4" id="KW-0238">DNA-binding</keyword>
<proteinExistence type="predicted"/>
<reference evidence="9 10" key="1">
    <citation type="submission" date="2024-09" db="EMBL/GenBank/DDBJ databases">
        <title>T2T genomes of carrot and Alternaria dauci and their utility for understanding host-pathogen interaction during carrot leaf blight disease.</title>
        <authorList>
            <person name="Liu W."/>
            <person name="Xu S."/>
            <person name="Ou C."/>
            <person name="Liu X."/>
            <person name="Zhuang F."/>
            <person name="Deng X.W."/>
        </authorList>
    </citation>
    <scope>NUCLEOTIDE SEQUENCE [LARGE SCALE GENOMIC DNA]</scope>
    <source>
        <strain evidence="9 10">A2016</strain>
    </source>
</reference>
<dbReference type="InterPro" id="IPR001138">
    <property type="entry name" value="Zn2Cys6_DnaBD"/>
</dbReference>
<evidence type="ECO:0000313" key="10">
    <source>
        <dbReference type="Proteomes" id="UP001578633"/>
    </source>
</evidence>
<evidence type="ECO:0000256" key="4">
    <source>
        <dbReference type="ARBA" id="ARBA00023125"/>
    </source>
</evidence>
<dbReference type="CDD" id="cd12148">
    <property type="entry name" value="fungal_TF_MHR"/>
    <property type="match status" value="1"/>
</dbReference>
<sequence>MNGRTLSQGASADAEPKHVSTARWTPANGIEAVTTATPASASLDEPKSPPAKRRREERERSRVSRACDRCKKKKVRCTGRCPCALCLRSELPCEFTASYTRGRLPSVIVDESVVTDPLLQGRKGLISEPPAKDTHAASAIQYPRIYPSPSTSVDPAAYPNPENSNPDTLNMATDTSSRPSSRDSPVPQGAQRDQEGHYVGSSSAASFLIRIQKRLHQNSSLSHDSTIFTFGDAPLPEFDLSIFVPPPKPDAQRLVERYFEYAAPTHRFLHRPTIEQLVDEFYETQGEMRGKEDGKAKAALLMVVFAQAQAYMPPDSSVQTNSARFFRAAENLLSGERGAVRLASVQARLLQCFYLLTQSRINHCWSLFGTLSHLALAIGLNRGRKCDPSTKVDYVELESRRRLFWVAYSLDKYLAAALGRPRTFKDEDIDQELPTVVNDNDLHPDYITLPSRSTYSLMTAPIEHIKLTRIVSLVLRDLYSIRPPSLARRVELSAKYTADLHAWHNSLVGFLSGSASDARIDNQLLIPVYQRQRSVLNLAYHHALLLIHRPFLLRDFASLTHMPTHPNWSATNYDASANITACLRAAMSLVRFVDDVFVSSNLFRSFWFTQYYAFCAVVVLYIHRIQQGLGVKTKVECEGFFEAGMKCQRQLETVSDTDCLAHRYCVVLEELRTEAVRQSGRLSTPAASVDTPSGENTSFHETPILPQPLSTPNPETVPLSSDLTNILYNATGNSNIPPTPNSAGVFTTTNPTFTFDLHDWTDFASWGQFEGLVTAGNGSFDPAGVSQNENDFWFGS</sequence>
<dbReference type="RefSeq" id="XP_069309730.1">
    <property type="nucleotide sequence ID" value="XM_069448430.1"/>
</dbReference>
<evidence type="ECO:0000256" key="5">
    <source>
        <dbReference type="ARBA" id="ARBA00023163"/>
    </source>
</evidence>
<keyword evidence="6" id="KW-0539">Nucleus</keyword>
<feature type="region of interest" description="Disordered" evidence="7">
    <location>
        <begin position="1"/>
        <end position="65"/>
    </location>
</feature>
<organism evidence="9 10">
    <name type="scientific">Alternaria dauci</name>
    <dbReference type="NCBI Taxonomy" id="48095"/>
    <lineage>
        <taxon>Eukaryota</taxon>
        <taxon>Fungi</taxon>
        <taxon>Dikarya</taxon>
        <taxon>Ascomycota</taxon>
        <taxon>Pezizomycotina</taxon>
        <taxon>Dothideomycetes</taxon>
        <taxon>Pleosporomycetidae</taxon>
        <taxon>Pleosporales</taxon>
        <taxon>Pleosporineae</taxon>
        <taxon>Pleosporaceae</taxon>
        <taxon>Alternaria</taxon>
        <taxon>Alternaria sect. Porri</taxon>
    </lineage>
</organism>
<evidence type="ECO:0000259" key="8">
    <source>
        <dbReference type="PROSITE" id="PS50048"/>
    </source>
</evidence>
<evidence type="ECO:0000256" key="6">
    <source>
        <dbReference type="ARBA" id="ARBA00023242"/>
    </source>
</evidence>
<feature type="compositionally biased region" description="Polar residues" evidence="7">
    <location>
        <begin position="1"/>
        <end position="10"/>
    </location>
</feature>
<dbReference type="PANTHER" id="PTHR47540:SF3">
    <property type="entry name" value="ZN(II)2CYS6 TRANSCRIPTION FACTOR (EUROFUNG)"/>
    <property type="match status" value="1"/>
</dbReference>
<dbReference type="CDD" id="cd00067">
    <property type="entry name" value="GAL4"/>
    <property type="match status" value="1"/>
</dbReference>
<evidence type="ECO:0000256" key="7">
    <source>
        <dbReference type="SAM" id="MobiDB-lite"/>
    </source>
</evidence>
<protein>
    <recommendedName>
        <fullName evidence="8">Zn(2)-C6 fungal-type domain-containing protein</fullName>
    </recommendedName>
</protein>
<dbReference type="InterPro" id="IPR051711">
    <property type="entry name" value="Stress_Response_Reg"/>
</dbReference>
<dbReference type="PANTHER" id="PTHR47540">
    <property type="entry name" value="THIAMINE REPRESSIBLE GENES REGULATORY PROTEIN THI5"/>
    <property type="match status" value="1"/>
</dbReference>
<dbReference type="InterPro" id="IPR007219">
    <property type="entry name" value="XnlR_reg_dom"/>
</dbReference>
<evidence type="ECO:0000256" key="3">
    <source>
        <dbReference type="ARBA" id="ARBA00023015"/>
    </source>
</evidence>
<feature type="compositionally biased region" description="Basic and acidic residues" evidence="7">
    <location>
        <begin position="54"/>
        <end position="65"/>
    </location>
</feature>
<dbReference type="SMART" id="SM00066">
    <property type="entry name" value="GAL4"/>
    <property type="match status" value="1"/>
</dbReference>
<dbReference type="PROSITE" id="PS50048">
    <property type="entry name" value="ZN2_CY6_FUNGAL_2"/>
    <property type="match status" value="1"/>
</dbReference>
<dbReference type="Pfam" id="PF00172">
    <property type="entry name" value="Zn_clus"/>
    <property type="match status" value="1"/>
</dbReference>
<feature type="compositionally biased region" description="Low complexity" evidence="7">
    <location>
        <begin position="173"/>
        <end position="185"/>
    </location>
</feature>
<evidence type="ECO:0000256" key="1">
    <source>
        <dbReference type="ARBA" id="ARBA00004123"/>
    </source>
</evidence>
<name>A0ABR3UUP7_9PLEO</name>
<keyword evidence="5" id="KW-0804">Transcription</keyword>
<feature type="compositionally biased region" description="Polar residues" evidence="7">
    <location>
        <begin position="682"/>
        <end position="700"/>
    </location>
</feature>
<dbReference type="Gene3D" id="4.10.240.10">
    <property type="entry name" value="Zn(2)-C6 fungal-type DNA-binding domain"/>
    <property type="match status" value="1"/>
</dbReference>
<accession>A0ABR3UUP7</accession>
<comment type="subcellular location">
    <subcellularLocation>
        <location evidence="1">Nucleus</location>
    </subcellularLocation>
</comment>
<dbReference type="Proteomes" id="UP001578633">
    <property type="component" value="Chromosome 2"/>
</dbReference>
<feature type="region of interest" description="Disordered" evidence="7">
    <location>
        <begin position="682"/>
        <end position="714"/>
    </location>
</feature>
<dbReference type="PROSITE" id="PS00463">
    <property type="entry name" value="ZN2_CY6_FUNGAL_1"/>
    <property type="match status" value="1"/>
</dbReference>
<dbReference type="SUPFAM" id="SSF57701">
    <property type="entry name" value="Zn2/Cys6 DNA-binding domain"/>
    <property type="match status" value="1"/>
</dbReference>